<gene>
    <name evidence="2" type="ORF">ARMSODRAFT_627464</name>
</gene>
<dbReference type="EMBL" id="KZ293420">
    <property type="protein sequence ID" value="PBK73301.1"/>
    <property type="molecule type" value="Genomic_DNA"/>
</dbReference>
<evidence type="ECO:0000313" key="2">
    <source>
        <dbReference type="EMBL" id="PBK73301.1"/>
    </source>
</evidence>
<dbReference type="Proteomes" id="UP000218334">
    <property type="component" value="Unassembled WGS sequence"/>
</dbReference>
<keyword evidence="3" id="KW-1185">Reference proteome</keyword>
<reference evidence="3" key="1">
    <citation type="journal article" date="2017" name="Nat. Ecol. Evol.">
        <title>Genome expansion and lineage-specific genetic innovations in the forest pathogenic fungi Armillaria.</title>
        <authorList>
            <person name="Sipos G."/>
            <person name="Prasanna A.N."/>
            <person name="Walter M.C."/>
            <person name="O'Connor E."/>
            <person name="Balint B."/>
            <person name="Krizsan K."/>
            <person name="Kiss B."/>
            <person name="Hess J."/>
            <person name="Varga T."/>
            <person name="Slot J."/>
            <person name="Riley R."/>
            <person name="Boka B."/>
            <person name="Rigling D."/>
            <person name="Barry K."/>
            <person name="Lee J."/>
            <person name="Mihaltcheva S."/>
            <person name="LaButti K."/>
            <person name="Lipzen A."/>
            <person name="Waldron R."/>
            <person name="Moloney N.M."/>
            <person name="Sperisen C."/>
            <person name="Kredics L."/>
            <person name="Vagvoelgyi C."/>
            <person name="Patrignani A."/>
            <person name="Fitzpatrick D."/>
            <person name="Nagy I."/>
            <person name="Doyle S."/>
            <person name="Anderson J.B."/>
            <person name="Grigoriev I.V."/>
            <person name="Gueldener U."/>
            <person name="Muensterkoetter M."/>
            <person name="Nagy L.G."/>
        </authorList>
    </citation>
    <scope>NUCLEOTIDE SEQUENCE [LARGE SCALE GENOMIC DNA]</scope>
    <source>
        <strain evidence="3">28-4</strain>
    </source>
</reference>
<evidence type="ECO:0000256" key="1">
    <source>
        <dbReference type="SAM" id="MobiDB-lite"/>
    </source>
</evidence>
<organism evidence="2 3">
    <name type="scientific">Armillaria solidipes</name>
    <dbReference type="NCBI Taxonomy" id="1076256"/>
    <lineage>
        <taxon>Eukaryota</taxon>
        <taxon>Fungi</taxon>
        <taxon>Dikarya</taxon>
        <taxon>Basidiomycota</taxon>
        <taxon>Agaricomycotina</taxon>
        <taxon>Agaricomycetes</taxon>
        <taxon>Agaricomycetidae</taxon>
        <taxon>Agaricales</taxon>
        <taxon>Marasmiineae</taxon>
        <taxon>Physalacriaceae</taxon>
        <taxon>Armillaria</taxon>
    </lineage>
</organism>
<sequence>MHSHILPLKAKSVANSRTPFTVYGINVPRSPELFIATAISSGVNPTFVAGATLISGISSALDYLDCSDIPLDSVDIENISIFMDDTNKVVLSLNTYHGLSNSTPSDIPPSQAILDAFNRLCLKTFNAANQLLYQDYIVRDEDMSIPSDSVVGSSLGVGPKDDGLFYIPDSVNDAEVSQSRRVRVIIYQPLDDGAITLKDISRQFKGVLESRSFTSFLLGRTPRLIRVRRDRVWRGLHRCKGYRREEVTMTSMVKNCWVITDTTPILHEICPICGERVQQGPVCGTADDGVSPTVRCSKCLARGHTRCSTAKDFLCKDCVPGARTSRTLEEGLGQYGEGSPPESRGAHTLPGHSATSITSAPDHISSATNASTLKSAFSIVH</sequence>
<feature type="compositionally biased region" description="Polar residues" evidence="1">
    <location>
        <begin position="353"/>
        <end position="363"/>
    </location>
</feature>
<dbReference type="AlphaFoldDB" id="A0A2H3BQY7"/>
<feature type="region of interest" description="Disordered" evidence="1">
    <location>
        <begin position="329"/>
        <end position="363"/>
    </location>
</feature>
<protein>
    <submittedName>
        <fullName evidence="2">Uncharacterized protein</fullName>
    </submittedName>
</protein>
<name>A0A2H3BQY7_9AGAR</name>
<evidence type="ECO:0000313" key="3">
    <source>
        <dbReference type="Proteomes" id="UP000218334"/>
    </source>
</evidence>
<proteinExistence type="predicted"/>
<accession>A0A2H3BQY7</accession>